<evidence type="ECO:0000259" key="5">
    <source>
        <dbReference type="Pfam" id="PF01246"/>
    </source>
</evidence>
<dbReference type="CDD" id="cd00472">
    <property type="entry name" value="Ribosomal_L24e_L24"/>
    <property type="match status" value="1"/>
</dbReference>
<name>A0A7S4MKK0_9EUKA</name>
<evidence type="ECO:0000256" key="4">
    <source>
        <dbReference type="SAM" id="MobiDB-lite"/>
    </source>
</evidence>
<feature type="compositionally biased region" description="Basic and acidic residues" evidence="4">
    <location>
        <begin position="96"/>
        <end position="118"/>
    </location>
</feature>
<organism evidence="6">
    <name type="scientific">Vannella robusta</name>
    <dbReference type="NCBI Taxonomy" id="1487602"/>
    <lineage>
        <taxon>Eukaryota</taxon>
        <taxon>Amoebozoa</taxon>
        <taxon>Discosea</taxon>
        <taxon>Flabellinia</taxon>
        <taxon>Vannellidae</taxon>
        <taxon>Vannella</taxon>
    </lineage>
</organism>
<reference evidence="6" key="1">
    <citation type="submission" date="2021-01" db="EMBL/GenBank/DDBJ databases">
        <authorList>
            <person name="Corre E."/>
            <person name="Pelletier E."/>
            <person name="Niang G."/>
            <person name="Scheremetjew M."/>
            <person name="Finn R."/>
            <person name="Kale V."/>
            <person name="Holt S."/>
            <person name="Cochrane G."/>
            <person name="Meng A."/>
            <person name="Brown T."/>
            <person name="Cohen L."/>
        </authorList>
    </citation>
    <scope>NUCLEOTIDE SEQUENCE</scope>
    <source>
        <strain evidence="6">DIVA3 518/3/11/1/6</strain>
    </source>
</reference>
<dbReference type="InterPro" id="IPR038630">
    <property type="entry name" value="L24e/L24_sf"/>
</dbReference>
<feature type="region of interest" description="Disordered" evidence="4">
    <location>
        <begin position="60"/>
        <end position="144"/>
    </location>
</feature>
<dbReference type="EMBL" id="HBKP01017051">
    <property type="protein sequence ID" value="CAE2228375.1"/>
    <property type="molecule type" value="Transcribed_RNA"/>
</dbReference>
<dbReference type="Pfam" id="PF01246">
    <property type="entry name" value="Ribosomal_L24e"/>
    <property type="match status" value="1"/>
</dbReference>
<dbReference type="AlphaFoldDB" id="A0A7S4MKK0"/>
<gene>
    <name evidence="6" type="ORF">VSP0166_LOCUS12077</name>
</gene>
<keyword evidence="3" id="KW-0687">Ribonucleoprotein</keyword>
<evidence type="ECO:0000256" key="3">
    <source>
        <dbReference type="ARBA" id="ARBA00023274"/>
    </source>
</evidence>
<dbReference type="GO" id="GO:0003735">
    <property type="term" value="F:structural constituent of ribosome"/>
    <property type="evidence" value="ECO:0007669"/>
    <property type="project" value="InterPro"/>
</dbReference>
<evidence type="ECO:0000256" key="2">
    <source>
        <dbReference type="ARBA" id="ARBA00022980"/>
    </source>
</evidence>
<dbReference type="Gene3D" id="6.10.250.1270">
    <property type="match status" value="1"/>
</dbReference>
<comment type="similarity">
    <text evidence="1">Belongs to the eukaryotic ribosomal protein eL24 family.</text>
</comment>
<dbReference type="Gene3D" id="2.30.170.20">
    <property type="entry name" value="Ribosomal protein L24e"/>
    <property type="match status" value="1"/>
</dbReference>
<dbReference type="InterPro" id="IPR000988">
    <property type="entry name" value="Ribosomal_eL24-rel_N"/>
</dbReference>
<dbReference type="PANTHER" id="PTHR10792">
    <property type="entry name" value="60S RIBOSOMAL PROTEIN L24"/>
    <property type="match status" value="1"/>
</dbReference>
<protein>
    <recommendedName>
        <fullName evidence="5">Large ribosomal subunit protein eL24-related N-terminal domain-containing protein</fullName>
    </recommendedName>
</protein>
<evidence type="ECO:0000313" key="6">
    <source>
        <dbReference type="EMBL" id="CAE2228375.1"/>
    </source>
</evidence>
<dbReference type="SUPFAM" id="SSF57716">
    <property type="entry name" value="Glucocorticoid receptor-like (DNA-binding domain)"/>
    <property type="match status" value="1"/>
</dbReference>
<proteinExistence type="inferred from homology"/>
<evidence type="ECO:0000256" key="1">
    <source>
        <dbReference type="ARBA" id="ARBA00005647"/>
    </source>
</evidence>
<keyword evidence="2" id="KW-0689">Ribosomal protein</keyword>
<feature type="domain" description="Large ribosomal subunit protein eL24-related N-terminal" evidence="5">
    <location>
        <begin position="1"/>
        <end position="65"/>
    </location>
</feature>
<dbReference type="GO" id="GO:0022625">
    <property type="term" value="C:cytosolic large ribosomal subunit"/>
    <property type="evidence" value="ECO:0007669"/>
    <property type="project" value="TreeGrafter"/>
</dbReference>
<sequence length="144" mass="17066">MKVETCYFSGFRIHPGHGKKIIKNDSKQYWIINKKIEKHFWDKKNPRKVPWTMVFRKIHKKGLTEDTKRKRSRKQQKVTRAIVGASIEMITKRRTMKPEQRKSAREAALRKAKEERKKAQSSKPKNAPRQKDARQKTQKGGKGR</sequence>
<dbReference type="PANTHER" id="PTHR10792:SF1">
    <property type="entry name" value="RIBOSOMAL PROTEIN L24"/>
    <property type="match status" value="1"/>
</dbReference>
<dbReference type="GO" id="GO:0002181">
    <property type="term" value="P:cytoplasmic translation"/>
    <property type="evidence" value="ECO:0007669"/>
    <property type="project" value="TreeGrafter"/>
</dbReference>
<dbReference type="GO" id="GO:0003729">
    <property type="term" value="F:mRNA binding"/>
    <property type="evidence" value="ECO:0007669"/>
    <property type="project" value="TreeGrafter"/>
</dbReference>
<dbReference type="InterPro" id="IPR056366">
    <property type="entry name" value="Ribosomal_eL24"/>
</dbReference>
<accession>A0A7S4MKK0</accession>